<dbReference type="GO" id="GO:0008836">
    <property type="term" value="F:diaminopimelate decarboxylase activity"/>
    <property type="evidence" value="ECO:0007669"/>
    <property type="project" value="UniProtKB-UniRule"/>
</dbReference>
<feature type="domain" description="Orn/DAP/Arg decarboxylase 2 C-terminal" evidence="9">
    <location>
        <begin position="369"/>
        <end position="476"/>
    </location>
</feature>
<dbReference type="SUPFAM" id="SSF51419">
    <property type="entry name" value="PLP-binding barrel"/>
    <property type="match status" value="1"/>
</dbReference>
<dbReference type="Pfam" id="PF00278">
    <property type="entry name" value="Orn_DAP_Arg_deC"/>
    <property type="match status" value="1"/>
</dbReference>
<evidence type="ECO:0000256" key="7">
    <source>
        <dbReference type="PIRSR" id="PIRSR600183-50"/>
    </source>
</evidence>
<keyword evidence="5 6" id="KW-0456">Lyase</keyword>
<feature type="binding site" evidence="6">
    <location>
        <position position="478"/>
    </location>
    <ligand>
        <name>pyridoxal 5'-phosphate</name>
        <dbReference type="ChEBI" id="CHEBI:597326"/>
    </ligand>
</feature>
<dbReference type="Gene3D" id="3.20.20.10">
    <property type="entry name" value="Alanine racemase"/>
    <property type="match status" value="1"/>
</dbReference>
<proteinExistence type="inferred from homology"/>
<evidence type="ECO:0000256" key="5">
    <source>
        <dbReference type="ARBA" id="ARBA00023239"/>
    </source>
</evidence>
<dbReference type="InterPro" id="IPR022653">
    <property type="entry name" value="De-COase2_pyr-phos_BS"/>
</dbReference>
<keyword evidence="6" id="KW-0028">Amino-acid biosynthesis</keyword>
<evidence type="ECO:0000256" key="2">
    <source>
        <dbReference type="ARBA" id="ARBA00022793"/>
    </source>
</evidence>
<dbReference type="InterPro" id="IPR009006">
    <property type="entry name" value="Ala_racemase/Decarboxylase_C"/>
</dbReference>
<evidence type="ECO:0000256" key="1">
    <source>
        <dbReference type="ARBA" id="ARBA00001933"/>
    </source>
</evidence>
<feature type="binding site" evidence="6">
    <location>
        <position position="421"/>
    </location>
    <ligand>
        <name>substrate</name>
    </ligand>
</feature>
<dbReference type="InterPro" id="IPR022643">
    <property type="entry name" value="De-COase2_C"/>
</dbReference>
<accession>A0A1S2N1F6</accession>
<dbReference type="PANTHER" id="PTHR43727:SF2">
    <property type="entry name" value="GROUP IV DECARBOXYLASE"/>
    <property type="match status" value="1"/>
</dbReference>
<keyword evidence="2 6" id="KW-0210">Decarboxylase</keyword>
<dbReference type="CDD" id="cd06828">
    <property type="entry name" value="PLPDE_III_DapDC"/>
    <property type="match status" value="1"/>
</dbReference>
<dbReference type="InterPro" id="IPR002986">
    <property type="entry name" value="DAP_deCOOHase_LysA"/>
</dbReference>
<evidence type="ECO:0000259" key="10">
    <source>
        <dbReference type="Pfam" id="PF02784"/>
    </source>
</evidence>
<dbReference type="EC" id="4.1.1.20" evidence="6"/>
<dbReference type="InterPro" id="IPR022644">
    <property type="entry name" value="De-COase2_N"/>
</dbReference>
<dbReference type="AlphaFoldDB" id="A0A1S2N1F6"/>
<feature type="binding site" evidence="6">
    <location>
        <position position="319"/>
    </location>
    <ligand>
        <name>pyridoxal 5'-phosphate</name>
        <dbReference type="ChEBI" id="CHEBI:597326"/>
    </ligand>
</feature>
<feature type="domain" description="Orn/DAP/Arg decarboxylase 2 N-terminal" evidence="10">
    <location>
        <begin position="262"/>
        <end position="367"/>
    </location>
</feature>
<keyword evidence="3 6" id="KW-0663">Pyridoxal phosphate</keyword>
<evidence type="ECO:0000256" key="3">
    <source>
        <dbReference type="ARBA" id="ARBA00022898"/>
    </source>
</evidence>
<evidence type="ECO:0000256" key="6">
    <source>
        <dbReference type="HAMAP-Rule" id="MF_02120"/>
    </source>
</evidence>
<organism evidence="11 12">
    <name type="scientific">Rothia kristinae</name>
    <dbReference type="NCBI Taxonomy" id="37923"/>
    <lineage>
        <taxon>Bacteria</taxon>
        <taxon>Bacillati</taxon>
        <taxon>Actinomycetota</taxon>
        <taxon>Actinomycetes</taxon>
        <taxon>Micrococcales</taxon>
        <taxon>Micrococcaceae</taxon>
        <taxon>Rothia</taxon>
    </lineage>
</organism>
<dbReference type="SUPFAM" id="SSF50621">
    <property type="entry name" value="Alanine racemase C-terminal domain-like"/>
    <property type="match status" value="1"/>
</dbReference>
<dbReference type="Gene3D" id="2.40.37.10">
    <property type="entry name" value="Lyase, Ornithine Decarboxylase, Chain A, domain 1"/>
    <property type="match status" value="1"/>
</dbReference>
<dbReference type="PROSITE" id="PS00878">
    <property type="entry name" value="ODR_DC_2_1"/>
    <property type="match status" value="1"/>
</dbReference>
<dbReference type="Proteomes" id="UP000179540">
    <property type="component" value="Unassembled WGS sequence"/>
</dbReference>
<evidence type="ECO:0000259" key="9">
    <source>
        <dbReference type="Pfam" id="PF00278"/>
    </source>
</evidence>
<dbReference type="PRINTS" id="PR01179">
    <property type="entry name" value="ODADCRBXLASE"/>
</dbReference>
<evidence type="ECO:0000256" key="4">
    <source>
        <dbReference type="ARBA" id="ARBA00023154"/>
    </source>
</evidence>
<evidence type="ECO:0000313" key="11">
    <source>
        <dbReference type="EMBL" id="OIJ36479.1"/>
    </source>
</evidence>
<dbReference type="HAMAP" id="MF_02120">
    <property type="entry name" value="LysA"/>
    <property type="match status" value="1"/>
</dbReference>
<dbReference type="EMBL" id="MODZ01000003">
    <property type="protein sequence ID" value="OIJ36479.1"/>
    <property type="molecule type" value="Genomic_DNA"/>
</dbReference>
<dbReference type="RefSeq" id="WP_075514388.1">
    <property type="nucleotide sequence ID" value="NZ_MODZ01000003.1"/>
</dbReference>
<gene>
    <name evidence="6" type="primary">lysA</name>
    <name evidence="11" type="ORF">BK826_03465</name>
</gene>
<protein>
    <recommendedName>
        <fullName evidence="6">Diaminopimelate decarboxylase</fullName>
        <shortName evidence="6">DAP decarboxylase</shortName>
        <shortName evidence="6">DAPDC</shortName>
        <ecNumber evidence="6">4.1.1.20</ecNumber>
    </recommendedName>
</protein>
<name>A0A1S2N1F6_9MICC</name>
<reference evidence="11 12" key="1">
    <citation type="submission" date="2016-10" db="EMBL/GenBank/DDBJ databases">
        <title>Draft genome sequence of strain LCT isolated from the Shenzhou X spacecraft of China.</title>
        <authorList>
            <person name="Huang B."/>
        </authorList>
    </citation>
    <scope>NUCLEOTIDE SEQUENCE [LARGE SCALE GENOMIC DNA]</scope>
    <source>
        <strain evidence="11 12">LCT-H5</strain>
    </source>
</reference>
<comment type="caution">
    <text evidence="11">The sequence shown here is derived from an EMBL/GenBank/DDBJ whole genome shotgun (WGS) entry which is preliminary data.</text>
</comment>
<feature type="binding site" evidence="6">
    <location>
        <position position="417"/>
    </location>
    <ligand>
        <name>substrate</name>
    </ligand>
</feature>
<feature type="compositionally biased region" description="Low complexity" evidence="8">
    <location>
        <begin position="11"/>
        <end position="28"/>
    </location>
</feature>
<comment type="pathway">
    <text evidence="6">Amino-acid biosynthesis; L-lysine biosynthesis via DAP pathway; L-lysine from DL-2,6-diaminopimelate: step 1/1.</text>
</comment>
<comment type="subunit">
    <text evidence="6">Homodimer.</text>
</comment>
<feature type="binding site" evidence="6">
    <location>
        <position position="364"/>
    </location>
    <ligand>
        <name>substrate</name>
    </ligand>
</feature>
<evidence type="ECO:0000256" key="8">
    <source>
        <dbReference type="SAM" id="MobiDB-lite"/>
    </source>
</evidence>
<dbReference type="Pfam" id="PF02784">
    <property type="entry name" value="Orn_Arg_deC_N"/>
    <property type="match status" value="2"/>
</dbReference>
<comment type="catalytic activity">
    <reaction evidence="6">
        <text>meso-2,6-diaminopimelate + H(+) = L-lysine + CO2</text>
        <dbReference type="Rhea" id="RHEA:15101"/>
        <dbReference type="ChEBI" id="CHEBI:15378"/>
        <dbReference type="ChEBI" id="CHEBI:16526"/>
        <dbReference type="ChEBI" id="CHEBI:32551"/>
        <dbReference type="ChEBI" id="CHEBI:57791"/>
        <dbReference type="EC" id="4.1.1.20"/>
    </reaction>
</comment>
<dbReference type="UniPathway" id="UPA00034">
    <property type="reaction ID" value="UER00027"/>
</dbReference>
<evidence type="ECO:0000313" key="12">
    <source>
        <dbReference type="Proteomes" id="UP000179540"/>
    </source>
</evidence>
<feature type="region of interest" description="Disordered" evidence="8">
    <location>
        <begin position="1"/>
        <end position="42"/>
    </location>
</feature>
<feature type="domain" description="Orn/DAP/Arg decarboxylase 2 N-terminal" evidence="10">
    <location>
        <begin position="93"/>
        <end position="229"/>
    </location>
</feature>
<feature type="active site" description="Proton donor" evidence="7">
    <location>
        <position position="448"/>
    </location>
</feature>
<dbReference type="PANTHER" id="PTHR43727">
    <property type="entry name" value="DIAMINOPIMELATE DECARBOXYLASE"/>
    <property type="match status" value="1"/>
</dbReference>
<feature type="modified residue" description="N6-(pyridoxal phosphate)lysine" evidence="6 7">
    <location>
        <position position="109"/>
    </location>
</feature>
<sequence>MAGQPDPSVPSAPAAQTDPASPDAASPDAPTPGPAALDPVVWPDSFRRGADGELTLDGHGARALAERFGTPLYVESEEVFRTRAAAFRTAFTQAFAEHGAQVSVYYAGKAFLCAAVVRWAREEGLNLDTASGGELALGLAAGMEPARIALHGNNKSAQEIRQALEAGVGRIVADSVPELLLIERIAGQLGVTAPVMIRVTPGVHAETHEFIATAHEDQKFGLSLAPDTARLAWEQIPAAVRAEAWPDRETAPRDSVAELAAVLAEHLPHLDLRGLHCHIGSQVFAPEGFDLAARRVLATMARLRDRLGRALPEADLGGGYGIGYVAGDAPRPIAQLAQAIAASVAEACAQLELPLPHLSFEPGRAITGPAGVTLYTVGTIKDVALDAAPDSAATADAGQPSVRRYVAVDGGMSDNARPILYGSEYTVTRADRAPTGEQVLSRVVGKHCESGDILVRECLLPADLAPGDLLAVPATGAYCWSLSSNYNFLTRPPVVAVAPGREPRVIVRGQSIQDLLDRDAEL</sequence>
<comment type="function">
    <text evidence="6">Specifically catalyzes the decarboxylation of meso-diaminopimelate (meso-DAP) to L-lysine.</text>
</comment>
<comment type="similarity">
    <text evidence="6">Belongs to the Orn/Lys/Arg decarboxylase class-II family. LysA subfamily.</text>
</comment>
<comment type="cofactor">
    <cofactor evidence="1 6 7">
        <name>pyridoxal 5'-phosphate</name>
        <dbReference type="ChEBI" id="CHEBI:597326"/>
    </cofactor>
</comment>
<feature type="binding site" evidence="6">
    <location>
        <position position="449"/>
    </location>
    <ligand>
        <name>substrate</name>
    </ligand>
</feature>
<keyword evidence="4 6" id="KW-0457">Lysine biosynthesis</keyword>
<dbReference type="PRINTS" id="PR01181">
    <property type="entry name" value="DAPDCRBXLASE"/>
</dbReference>
<dbReference type="GO" id="GO:0030170">
    <property type="term" value="F:pyridoxal phosphate binding"/>
    <property type="evidence" value="ECO:0007669"/>
    <property type="project" value="UniProtKB-UniRule"/>
</dbReference>
<dbReference type="OrthoDB" id="9802241at2"/>
<feature type="binding site" evidence="6">
    <location>
        <position position="478"/>
    </location>
    <ligand>
        <name>substrate</name>
    </ligand>
</feature>
<feature type="binding site" evidence="6">
    <location>
        <begin position="361"/>
        <end position="364"/>
    </location>
    <ligand>
        <name>pyridoxal 5'-phosphate</name>
        <dbReference type="ChEBI" id="CHEBI:597326"/>
    </ligand>
</feature>
<dbReference type="InterPro" id="IPR029066">
    <property type="entry name" value="PLP-binding_barrel"/>
</dbReference>
<dbReference type="GO" id="GO:0009089">
    <property type="term" value="P:lysine biosynthetic process via diaminopimelate"/>
    <property type="evidence" value="ECO:0007669"/>
    <property type="project" value="UniProtKB-UniRule"/>
</dbReference>
<dbReference type="InterPro" id="IPR000183">
    <property type="entry name" value="Orn/DAP/Arg_de-COase"/>
</dbReference>